<keyword evidence="2" id="KW-0285">Flavoprotein</keyword>
<proteinExistence type="inferred from homology"/>
<organism evidence="5 6">
    <name type="scientific">Microbacterium horticulturae</name>
    <dbReference type="NCBI Taxonomy" id="3028316"/>
    <lineage>
        <taxon>Bacteria</taxon>
        <taxon>Bacillati</taxon>
        <taxon>Actinomycetota</taxon>
        <taxon>Actinomycetes</taxon>
        <taxon>Micrococcales</taxon>
        <taxon>Microbacteriaceae</taxon>
        <taxon>Microbacterium</taxon>
    </lineage>
</organism>
<keyword evidence="6" id="KW-1185">Reference proteome</keyword>
<evidence type="ECO:0000313" key="6">
    <source>
        <dbReference type="Proteomes" id="UP001214553"/>
    </source>
</evidence>
<dbReference type="PANTHER" id="PTHR43567:SF1">
    <property type="entry name" value="FLAVOREDOXIN"/>
    <property type="match status" value="1"/>
</dbReference>
<dbReference type="RefSeq" id="WP_275276978.1">
    <property type="nucleotide sequence ID" value="NZ_CP119108.1"/>
</dbReference>
<dbReference type="InterPro" id="IPR002563">
    <property type="entry name" value="Flavin_Rdtase-like_dom"/>
</dbReference>
<evidence type="ECO:0000313" key="5">
    <source>
        <dbReference type="EMBL" id="WEG07640.1"/>
    </source>
</evidence>
<dbReference type="EMBL" id="CP119108">
    <property type="protein sequence ID" value="WEG07640.1"/>
    <property type="molecule type" value="Genomic_DNA"/>
</dbReference>
<dbReference type="PANTHER" id="PTHR43567">
    <property type="entry name" value="FLAVOREDOXIN-RELATED-RELATED"/>
    <property type="match status" value="1"/>
</dbReference>
<evidence type="ECO:0000259" key="4">
    <source>
        <dbReference type="Pfam" id="PF01613"/>
    </source>
</evidence>
<dbReference type="Proteomes" id="UP001214553">
    <property type="component" value="Chromosome"/>
</dbReference>
<dbReference type="InterPro" id="IPR052174">
    <property type="entry name" value="Flavoredoxin"/>
</dbReference>
<evidence type="ECO:0000256" key="1">
    <source>
        <dbReference type="ARBA" id="ARBA00001917"/>
    </source>
</evidence>
<evidence type="ECO:0000256" key="3">
    <source>
        <dbReference type="ARBA" id="ARBA00038054"/>
    </source>
</evidence>
<dbReference type="Gene3D" id="2.30.110.10">
    <property type="entry name" value="Electron Transport, Fmn-binding Protein, Chain A"/>
    <property type="match status" value="1"/>
</dbReference>
<gene>
    <name evidence="5" type="ORF">PU630_10280</name>
</gene>
<dbReference type="Pfam" id="PF01613">
    <property type="entry name" value="Flavin_Reduct"/>
    <property type="match status" value="1"/>
</dbReference>
<protein>
    <submittedName>
        <fullName evidence="5">Flavin reductase family protein</fullName>
    </submittedName>
</protein>
<comment type="similarity">
    <text evidence="3">Belongs to the flavoredoxin family.</text>
</comment>
<evidence type="ECO:0000256" key="2">
    <source>
        <dbReference type="ARBA" id="ARBA00022630"/>
    </source>
</evidence>
<name>A0ABY8BUT0_9MICO</name>
<feature type="domain" description="Flavin reductase like" evidence="4">
    <location>
        <begin position="37"/>
        <end position="207"/>
    </location>
</feature>
<comment type="cofactor">
    <cofactor evidence="1">
        <name>FMN</name>
        <dbReference type="ChEBI" id="CHEBI:58210"/>
    </cofactor>
</comment>
<dbReference type="SUPFAM" id="SSF50475">
    <property type="entry name" value="FMN-binding split barrel"/>
    <property type="match status" value="1"/>
</dbReference>
<sequence>MTVDAPAVTAAPSGGGVDAAAAASTHVIAHPHVLYVGTPAYLICSTNADGSPNLAAASSHWALGDMLCLGLEAEGQTAVNIAERPGITISFPSARLWPALVRLSHLTGRDPVPIDKAARYTYEHDKFTAARLTPQPSDLVDAPRVKECALQFEAEVRRLTPGLDGSYFMVEAEVLRVHADPALVPEGTGEIDPRRWHPLVYAFRHFFDRGDEVGWLPSSRLAPPPVID</sequence>
<accession>A0ABY8BUT0</accession>
<reference evidence="5 6" key="1">
    <citation type="submission" date="2023-03" db="EMBL/GenBank/DDBJ databases">
        <title>Genome sequence of Microbacterium sp. KACC 23027.</title>
        <authorList>
            <person name="Kim S."/>
            <person name="Heo J."/>
            <person name="Kwon S.-W."/>
        </authorList>
    </citation>
    <scope>NUCLEOTIDE SEQUENCE [LARGE SCALE GENOMIC DNA]</scope>
    <source>
        <strain evidence="5 6">KACC 23027</strain>
    </source>
</reference>
<dbReference type="InterPro" id="IPR012349">
    <property type="entry name" value="Split_barrel_FMN-bd"/>
</dbReference>